<dbReference type="SMART" id="SM00490">
    <property type="entry name" value="HELICc"/>
    <property type="match status" value="1"/>
</dbReference>
<dbReference type="InterPro" id="IPR048333">
    <property type="entry name" value="HA2_WH"/>
</dbReference>
<dbReference type="PROSITE" id="PS51192">
    <property type="entry name" value="HELICASE_ATP_BIND_1"/>
    <property type="match status" value="1"/>
</dbReference>
<accession>A0ABQ7PUZ9</accession>
<evidence type="ECO:0000256" key="2">
    <source>
        <dbReference type="ARBA" id="ARBA00022801"/>
    </source>
</evidence>
<keyword evidence="3" id="KW-0347">Helicase</keyword>
<feature type="domain" description="Helicase C-terminal" evidence="6">
    <location>
        <begin position="310"/>
        <end position="478"/>
    </location>
</feature>
<evidence type="ECO:0000256" key="3">
    <source>
        <dbReference type="ARBA" id="ARBA00022806"/>
    </source>
</evidence>
<dbReference type="PANTHER" id="PTHR18934">
    <property type="entry name" value="ATP-DEPENDENT RNA HELICASE"/>
    <property type="match status" value="1"/>
</dbReference>
<evidence type="ECO:0000313" key="7">
    <source>
        <dbReference type="EMBL" id="KAG7296705.1"/>
    </source>
</evidence>
<dbReference type="SMART" id="SM00847">
    <property type="entry name" value="HA2"/>
    <property type="match status" value="1"/>
</dbReference>
<keyword evidence="4" id="KW-0067">ATP-binding</keyword>
<evidence type="ECO:0000259" key="6">
    <source>
        <dbReference type="PROSITE" id="PS51194"/>
    </source>
</evidence>
<name>A0ABQ7PUZ9_PLUXY</name>
<dbReference type="CDD" id="cd18791">
    <property type="entry name" value="SF2_C_RHA"/>
    <property type="match status" value="1"/>
</dbReference>
<gene>
    <name evidence="7" type="ORF">JYU34_020584</name>
</gene>
<proteinExistence type="predicted"/>
<dbReference type="Pfam" id="PF00271">
    <property type="entry name" value="Helicase_C"/>
    <property type="match status" value="1"/>
</dbReference>
<dbReference type="Proteomes" id="UP000823941">
    <property type="component" value="Chromosome 28"/>
</dbReference>
<organism evidence="7 8">
    <name type="scientific">Plutella xylostella</name>
    <name type="common">Diamondback moth</name>
    <name type="synonym">Plutella maculipennis</name>
    <dbReference type="NCBI Taxonomy" id="51655"/>
    <lineage>
        <taxon>Eukaryota</taxon>
        <taxon>Metazoa</taxon>
        <taxon>Ecdysozoa</taxon>
        <taxon>Arthropoda</taxon>
        <taxon>Hexapoda</taxon>
        <taxon>Insecta</taxon>
        <taxon>Pterygota</taxon>
        <taxon>Neoptera</taxon>
        <taxon>Endopterygota</taxon>
        <taxon>Lepidoptera</taxon>
        <taxon>Glossata</taxon>
        <taxon>Ditrysia</taxon>
        <taxon>Yponomeutoidea</taxon>
        <taxon>Plutellidae</taxon>
        <taxon>Plutella</taxon>
    </lineage>
</organism>
<dbReference type="SUPFAM" id="SSF52540">
    <property type="entry name" value="P-loop containing nucleoside triphosphate hydrolases"/>
    <property type="match status" value="2"/>
</dbReference>
<keyword evidence="2" id="KW-0378">Hydrolase</keyword>
<keyword evidence="8" id="KW-1185">Reference proteome</keyword>
<dbReference type="PROSITE" id="PS51194">
    <property type="entry name" value="HELICASE_CTER"/>
    <property type="match status" value="1"/>
</dbReference>
<dbReference type="SMART" id="SM00487">
    <property type="entry name" value="DEXDc"/>
    <property type="match status" value="1"/>
</dbReference>
<dbReference type="Gene3D" id="3.40.50.300">
    <property type="entry name" value="P-loop containing nucleotide triphosphate hydrolases"/>
    <property type="match status" value="3"/>
</dbReference>
<dbReference type="PANTHER" id="PTHR18934:SF257">
    <property type="entry name" value="ATP-DEPENDENT RNA HELICASE DHX30"/>
    <property type="match status" value="1"/>
</dbReference>
<evidence type="ECO:0000256" key="1">
    <source>
        <dbReference type="ARBA" id="ARBA00022741"/>
    </source>
</evidence>
<sequence>MTNKQADAIIILKLQPTSIALGETISQTLQTHRSAILVGAAGCGKSTRAPAAILNSGGSGVKAIVSGPRKVAAVGLASRVAKEMGEDVSVIANFSVAVEGCCGVAGKSSTLNSEAVVHLSTWAPAAILNSVGSGVRAIVSGPRKVAAVGLASRVAKEMGEDVGETIGYQVRLDSRPPRPPAGSALYCTSGVLLRRLQNDPGLHGCTHVFIDEAHERDVNTDITLCLLKRALDLNEELRVVVMSATLDIDVFTKYFDNCPVIEVPGRTYPVEVTYLEDLQNKLGNVDVSLTLQACERDDGRPNVYCNEIANVVKAIDKTQPEGAILVFLPGWHEIKTTHKLLTSELPEATHMVLPVHSRLPLEEQTKIFTKPLPGIRKIVLATNIAETSLTIPDAVYVVDSGAHKENRIKEGTGMSSLQTVWVSLASAQQRTGRAGRVQPGHCYRLYTKEKEKQFSPHTAPEILRVPLEQTVLDCKSYAPDVKVADFLSQLPEPPTQKAIDFALNDLIDLGALTPTEQLTPLGRTLSNFTLPARVACSLLHSTVMYATATALNIAARQCDKSALVTGSNDIREYKKKYHPTSDHIALHYIQDEYETILEQDGYNAAMRWCEREELRRDGLEYSKALAKIHAAQLINSGMFHNSEIAELNRFVDVDCLSIAGLLSGSNSLLVAKRCLRTKGKLATVKEVFTSAGDRAHISSNSVNKDIVKLRSGAKPDLLCYFEGRHSTERRAVVLNDSSLVTTHMALLFCKGQVTCDEIQGSQNMSVIRLPRHRLNIKMPSDQADHLLKAREMIWSTFQYYFDRDTRSLDEELLTLVSKFRLKLVKAIGRILVEAENEQNGVSNYSHDENTNDDDLEDIR</sequence>
<comment type="caution">
    <text evidence="7">The sequence shown here is derived from an EMBL/GenBank/DDBJ whole genome shotgun (WGS) entry which is preliminary data.</text>
</comment>
<dbReference type="InterPro" id="IPR001650">
    <property type="entry name" value="Helicase_C-like"/>
</dbReference>
<evidence type="ECO:0000313" key="8">
    <source>
        <dbReference type="Proteomes" id="UP000823941"/>
    </source>
</evidence>
<evidence type="ECO:0000256" key="4">
    <source>
        <dbReference type="ARBA" id="ARBA00022840"/>
    </source>
</evidence>
<dbReference type="InterPro" id="IPR007502">
    <property type="entry name" value="Helicase-assoc_dom"/>
</dbReference>
<reference evidence="7 8" key="1">
    <citation type="submission" date="2021-06" db="EMBL/GenBank/DDBJ databases">
        <title>A haploid diamondback moth (Plutella xylostella L.) genome assembly resolves 31 chromosomes and identifies a diamide resistance mutation.</title>
        <authorList>
            <person name="Ward C.M."/>
            <person name="Perry K.D."/>
            <person name="Baker G."/>
            <person name="Powis K."/>
            <person name="Heckel D.G."/>
            <person name="Baxter S.W."/>
        </authorList>
    </citation>
    <scope>NUCLEOTIDE SEQUENCE [LARGE SCALE GENOMIC DNA]</scope>
    <source>
        <strain evidence="7 8">LV</strain>
        <tissue evidence="7">Single pupa</tissue>
    </source>
</reference>
<dbReference type="Pfam" id="PF04408">
    <property type="entry name" value="WHD_HA2"/>
    <property type="match status" value="1"/>
</dbReference>
<dbReference type="InterPro" id="IPR027417">
    <property type="entry name" value="P-loop_NTPase"/>
</dbReference>
<dbReference type="InterPro" id="IPR014001">
    <property type="entry name" value="Helicase_ATP-bd"/>
</dbReference>
<keyword evidence="1" id="KW-0547">Nucleotide-binding</keyword>
<evidence type="ECO:0008006" key="9">
    <source>
        <dbReference type="Google" id="ProtNLM"/>
    </source>
</evidence>
<dbReference type="EMBL" id="JAHIBW010000028">
    <property type="protein sequence ID" value="KAG7296705.1"/>
    <property type="molecule type" value="Genomic_DNA"/>
</dbReference>
<evidence type="ECO:0000259" key="5">
    <source>
        <dbReference type="PROSITE" id="PS51192"/>
    </source>
</evidence>
<dbReference type="Gene3D" id="1.20.120.1080">
    <property type="match status" value="1"/>
</dbReference>
<dbReference type="CDD" id="cd17917">
    <property type="entry name" value="DEXHc_RHA-like"/>
    <property type="match status" value="1"/>
</dbReference>
<feature type="domain" description="Helicase ATP-binding" evidence="5">
    <location>
        <begin position="26"/>
        <end position="264"/>
    </location>
</feature>
<protein>
    <recommendedName>
        <fullName evidence="9">ATP-dependent RNA helicase DHX30</fullName>
    </recommendedName>
</protein>